<comment type="caution">
    <text evidence="2">The sequence shown here is derived from an EMBL/GenBank/DDBJ whole genome shotgun (WGS) entry which is preliminary data.</text>
</comment>
<evidence type="ECO:0000313" key="2">
    <source>
        <dbReference type="EMBL" id="KAJ8402797.1"/>
    </source>
</evidence>
<evidence type="ECO:0000256" key="1">
    <source>
        <dbReference type="SAM" id="MobiDB-lite"/>
    </source>
</evidence>
<dbReference type="EMBL" id="JAINUG010000062">
    <property type="protein sequence ID" value="KAJ8402797.1"/>
    <property type="molecule type" value="Genomic_DNA"/>
</dbReference>
<reference evidence="2" key="1">
    <citation type="journal article" date="2023" name="Science">
        <title>Genome structures resolve the early diversification of teleost fishes.</title>
        <authorList>
            <person name="Parey E."/>
            <person name="Louis A."/>
            <person name="Montfort J."/>
            <person name="Bouchez O."/>
            <person name="Roques C."/>
            <person name="Iampietro C."/>
            <person name="Lluch J."/>
            <person name="Castinel A."/>
            <person name="Donnadieu C."/>
            <person name="Desvignes T."/>
            <person name="Floi Bucao C."/>
            <person name="Jouanno E."/>
            <person name="Wen M."/>
            <person name="Mejri S."/>
            <person name="Dirks R."/>
            <person name="Jansen H."/>
            <person name="Henkel C."/>
            <person name="Chen W.J."/>
            <person name="Zahm M."/>
            <person name="Cabau C."/>
            <person name="Klopp C."/>
            <person name="Thompson A.W."/>
            <person name="Robinson-Rechavi M."/>
            <person name="Braasch I."/>
            <person name="Lecointre G."/>
            <person name="Bobe J."/>
            <person name="Postlethwait J.H."/>
            <person name="Berthelot C."/>
            <person name="Roest Crollius H."/>
            <person name="Guiguen Y."/>
        </authorList>
    </citation>
    <scope>NUCLEOTIDE SEQUENCE</scope>
    <source>
        <strain evidence="2">NC1722</strain>
    </source>
</reference>
<protein>
    <submittedName>
        <fullName evidence="2">Uncharacterized protein</fullName>
    </submittedName>
</protein>
<dbReference type="Proteomes" id="UP001221898">
    <property type="component" value="Unassembled WGS sequence"/>
</dbReference>
<evidence type="ECO:0000313" key="3">
    <source>
        <dbReference type="Proteomes" id="UP001221898"/>
    </source>
</evidence>
<name>A0AAD7SHQ5_9TELE</name>
<feature type="compositionally biased region" description="Basic and acidic residues" evidence="1">
    <location>
        <begin position="55"/>
        <end position="66"/>
    </location>
</feature>
<dbReference type="AlphaFoldDB" id="A0AAD7SHQ5"/>
<keyword evidence="3" id="KW-1185">Reference proteome</keyword>
<accession>A0AAD7SHQ5</accession>
<feature type="region of interest" description="Disordered" evidence="1">
    <location>
        <begin position="49"/>
        <end position="72"/>
    </location>
</feature>
<sequence>MALSNHKEKTNFLIGIVTWRVGERTCSPSQLNKTARRQKCSSRVIRGKVPSGKSVLEREREKEAERGTCSVR</sequence>
<gene>
    <name evidence="2" type="ORF">AAFF_G00364690</name>
</gene>
<organism evidence="2 3">
    <name type="scientific">Aldrovandia affinis</name>
    <dbReference type="NCBI Taxonomy" id="143900"/>
    <lineage>
        <taxon>Eukaryota</taxon>
        <taxon>Metazoa</taxon>
        <taxon>Chordata</taxon>
        <taxon>Craniata</taxon>
        <taxon>Vertebrata</taxon>
        <taxon>Euteleostomi</taxon>
        <taxon>Actinopterygii</taxon>
        <taxon>Neopterygii</taxon>
        <taxon>Teleostei</taxon>
        <taxon>Notacanthiformes</taxon>
        <taxon>Halosauridae</taxon>
        <taxon>Aldrovandia</taxon>
    </lineage>
</organism>
<proteinExistence type="predicted"/>